<keyword evidence="1" id="KW-0812">Transmembrane</keyword>
<keyword evidence="3" id="KW-1185">Reference proteome</keyword>
<accession>A0ABS6MDG9</accession>
<protein>
    <submittedName>
        <fullName evidence="2">Uncharacterized protein</fullName>
    </submittedName>
</protein>
<comment type="caution">
    <text evidence="2">The sequence shown here is derived from an EMBL/GenBank/DDBJ whole genome shotgun (WGS) entry which is preliminary data.</text>
</comment>
<evidence type="ECO:0000313" key="2">
    <source>
        <dbReference type="EMBL" id="MBV0934200.1"/>
    </source>
</evidence>
<dbReference type="Proteomes" id="UP000755551">
    <property type="component" value="Unassembled WGS sequence"/>
</dbReference>
<feature type="transmembrane region" description="Helical" evidence="1">
    <location>
        <begin position="32"/>
        <end position="54"/>
    </location>
</feature>
<evidence type="ECO:0000313" key="3">
    <source>
        <dbReference type="Proteomes" id="UP000755551"/>
    </source>
</evidence>
<organism evidence="2 3">
    <name type="scientific">Marinobacterium weihaiense</name>
    <dbReference type="NCBI Taxonomy" id="2851016"/>
    <lineage>
        <taxon>Bacteria</taxon>
        <taxon>Pseudomonadati</taxon>
        <taxon>Pseudomonadota</taxon>
        <taxon>Gammaproteobacteria</taxon>
        <taxon>Oceanospirillales</taxon>
        <taxon>Oceanospirillaceae</taxon>
        <taxon>Marinobacterium</taxon>
    </lineage>
</organism>
<proteinExistence type="predicted"/>
<reference evidence="2 3" key="1">
    <citation type="submission" date="2021-06" db="EMBL/GenBank/DDBJ databases">
        <title>Bacterium isolated from marine sediment.</title>
        <authorList>
            <person name="Zhu K.-L."/>
            <person name="Du Z.-J."/>
            <person name="Liang Q.-Y."/>
        </authorList>
    </citation>
    <scope>NUCLEOTIDE SEQUENCE [LARGE SCALE GENOMIC DNA]</scope>
    <source>
        <strain evidence="2 3">A346</strain>
    </source>
</reference>
<dbReference type="RefSeq" id="WP_217335609.1">
    <property type="nucleotide sequence ID" value="NZ_JAHQZT010000018.1"/>
</dbReference>
<evidence type="ECO:0000256" key="1">
    <source>
        <dbReference type="SAM" id="Phobius"/>
    </source>
</evidence>
<sequence>MLGQGLLLAAALGAAMLLFRHADTQPEAPRSQLQVGCLSLVFITLAAMGQLLLTPQNQDVATLQRLLDNLALYAGLPLLVTATLAQAMGWYWSRAGWGRWLLALFALFELFRRMGRGEDYTLWLSFALAAALLLTAWRQQRLLARLATALSAPLLLVSLSAPALMVAELPESARLLAQAVSLLLLCWGLQQQTPKPTAAQ</sequence>
<keyword evidence="1" id="KW-0472">Membrane</keyword>
<name>A0ABS6MDG9_9GAMM</name>
<feature type="transmembrane region" description="Helical" evidence="1">
    <location>
        <begin position="120"/>
        <end position="137"/>
    </location>
</feature>
<dbReference type="EMBL" id="JAHQZT010000018">
    <property type="protein sequence ID" value="MBV0934200.1"/>
    <property type="molecule type" value="Genomic_DNA"/>
</dbReference>
<feature type="transmembrane region" description="Helical" evidence="1">
    <location>
        <begin position="143"/>
        <end position="166"/>
    </location>
</feature>
<feature type="transmembrane region" description="Helical" evidence="1">
    <location>
        <begin position="66"/>
        <end position="85"/>
    </location>
</feature>
<keyword evidence="1" id="KW-1133">Transmembrane helix</keyword>
<gene>
    <name evidence="2" type="ORF">KTN04_12705</name>
</gene>